<evidence type="ECO:0000313" key="2">
    <source>
        <dbReference type="EMBL" id="RLK48267.1"/>
    </source>
</evidence>
<name>A0A498C017_9GAMM</name>
<protein>
    <recommendedName>
        <fullName evidence="4">LysR family transcriptional regulator</fullName>
    </recommendedName>
</protein>
<dbReference type="OrthoDB" id="9769143at2"/>
<gene>
    <name evidence="2" type="ORF">DFR31_2146</name>
</gene>
<dbReference type="InterPro" id="IPR010727">
    <property type="entry name" value="DUF1302"/>
</dbReference>
<keyword evidence="1" id="KW-0732">Signal</keyword>
<accession>A0A498C017</accession>
<proteinExistence type="predicted"/>
<feature type="signal peptide" evidence="1">
    <location>
        <begin position="1"/>
        <end position="33"/>
    </location>
</feature>
<sequence length="512" mass="56789">MTHCVFKQGGRCRSSVLGVSALALLTASGAAQALDLDASISGAITQDISMNLDNPASSNSALEGNHRNRLSMVRTTLHLDIDAETDWAKFVTKSRVVREASTRYMRRLEDAGANAGDEDSLREYYNETELREAYVDLYPTRNTDVRLGKQQVAWGETDFFQGTDLVHGFDFRWRSFLEPANEELRKPVIMANVTQHFPSLDGSLQVLVRPGLDRRTDIGNSYDLEGGRWANTPNKGVDLTTLVPYNYEHDQGDYQDVTGGLRWEGFAGGIGYSLAYLHTFAADPVVSPAWNPYRSDDTRGPWGETIHPTVDVFGATANGYAGWGDFIWSTEVAYIKDQPYNFGSVENASAENEAAAALGLAGFEGIETKDVVRTMVRMDKDLRGLGRLFNADRPAFFSVQVFDTWITSFDSDDELVELVGFGQQSREHSTLVTSILGLSYLNGRVNPELVLGFDTSYGGGFAVPSIAFEYGDSLRFKLEADLFWGGDDVGSRSLFGYFEDNNQLFARARYQF</sequence>
<dbReference type="Pfam" id="PF06980">
    <property type="entry name" value="DUF1302"/>
    <property type="match status" value="1"/>
</dbReference>
<comment type="caution">
    <text evidence="2">The sequence shown here is derived from an EMBL/GenBank/DDBJ whole genome shotgun (WGS) entry which is preliminary data.</text>
</comment>
<evidence type="ECO:0000256" key="1">
    <source>
        <dbReference type="SAM" id="SignalP"/>
    </source>
</evidence>
<evidence type="ECO:0000313" key="3">
    <source>
        <dbReference type="Proteomes" id="UP000275461"/>
    </source>
</evidence>
<evidence type="ECO:0008006" key="4">
    <source>
        <dbReference type="Google" id="ProtNLM"/>
    </source>
</evidence>
<dbReference type="AlphaFoldDB" id="A0A498C017"/>
<dbReference type="Proteomes" id="UP000275461">
    <property type="component" value="Unassembled WGS sequence"/>
</dbReference>
<keyword evidence="3" id="KW-1185">Reference proteome</keyword>
<organism evidence="2 3">
    <name type="scientific">Alkalispirillum mobile</name>
    <dbReference type="NCBI Taxonomy" id="85925"/>
    <lineage>
        <taxon>Bacteria</taxon>
        <taxon>Pseudomonadati</taxon>
        <taxon>Pseudomonadota</taxon>
        <taxon>Gammaproteobacteria</taxon>
        <taxon>Chromatiales</taxon>
        <taxon>Ectothiorhodospiraceae</taxon>
        <taxon>Alkalispirillum</taxon>
    </lineage>
</organism>
<dbReference type="RefSeq" id="WP_121442669.1">
    <property type="nucleotide sequence ID" value="NZ_RCDA01000003.1"/>
</dbReference>
<feature type="chain" id="PRO_5019753367" description="LysR family transcriptional regulator" evidence="1">
    <location>
        <begin position="34"/>
        <end position="512"/>
    </location>
</feature>
<reference evidence="2 3" key="1">
    <citation type="submission" date="2018-10" db="EMBL/GenBank/DDBJ databases">
        <title>Genomic Encyclopedia of Type Strains, Phase IV (KMG-IV): sequencing the most valuable type-strain genomes for metagenomic binning, comparative biology and taxonomic classification.</title>
        <authorList>
            <person name="Goeker M."/>
        </authorList>
    </citation>
    <scope>NUCLEOTIDE SEQUENCE [LARGE SCALE GENOMIC DNA]</scope>
    <source>
        <strain evidence="2 3">DSM 12769</strain>
    </source>
</reference>
<dbReference type="EMBL" id="RCDA01000003">
    <property type="protein sequence ID" value="RLK48267.1"/>
    <property type="molecule type" value="Genomic_DNA"/>
</dbReference>